<accession>A0AA37RYD2</accession>
<dbReference type="PROSITE" id="PS51257">
    <property type="entry name" value="PROKAR_LIPOPROTEIN"/>
    <property type="match status" value="1"/>
</dbReference>
<dbReference type="AlphaFoldDB" id="A0AA37RYD2"/>
<evidence type="ECO:0000313" key="3">
    <source>
        <dbReference type="Proteomes" id="UP001161422"/>
    </source>
</evidence>
<protein>
    <recommendedName>
        <fullName evidence="4">Lipoprotein</fullName>
    </recommendedName>
</protein>
<sequence>MRFHLSLAVASLLLISGCDEASVDSNTKELVIAPALQLQLNSDAEHGAQWQLCYPLQQEPAQDPQCQGEIEDFSFEWGKRRRILVEVIDEPESGEFGQYRFIRDQEIELEPLAQVYNYPRVVMGEQSLVKKAGEYYFFGQPIDCPDEHLCRGLANLEATQTVVDLEFELVGESRIALTDWR</sequence>
<dbReference type="Proteomes" id="UP001161422">
    <property type="component" value="Unassembled WGS sequence"/>
</dbReference>
<proteinExistence type="predicted"/>
<feature type="signal peptide" evidence="1">
    <location>
        <begin position="1"/>
        <end position="21"/>
    </location>
</feature>
<keyword evidence="3" id="KW-1185">Reference proteome</keyword>
<comment type="caution">
    <text evidence="2">The sequence shown here is derived from an EMBL/GenBank/DDBJ whole genome shotgun (WGS) entry which is preliminary data.</text>
</comment>
<dbReference type="RefSeq" id="WP_095504587.1">
    <property type="nucleotide sequence ID" value="NZ_BSNC01000006.1"/>
</dbReference>
<dbReference type="EMBL" id="BSNC01000006">
    <property type="protein sequence ID" value="GLP97578.1"/>
    <property type="molecule type" value="Genomic_DNA"/>
</dbReference>
<keyword evidence="1" id="KW-0732">Signal</keyword>
<gene>
    <name evidence="2" type="ORF">GCM10007895_28850</name>
</gene>
<evidence type="ECO:0008006" key="4">
    <source>
        <dbReference type="Google" id="ProtNLM"/>
    </source>
</evidence>
<name>A0AA37RYD2_9GAMM</name>
<reference evidence="2" key="1">
    <citation type="journal article" date="2014" name="Int. J. Syst. Evol. Microbiol.">
        <title>Complete genome sequence of Corynebacterium casei LMG S-19264T (=DSM 44701T), isolated from a smear-ripened cheese.</title>
        <authorList>
            <consortium name="US DOE Joint Genome Institute (JGI-PGF)"/>
            <person name="Walter F."/>
            <person name="Albersmeier A."/>
            <person name="Kalinowski J."/>
            <person name="Ruckert C."/>
        </authorList>
    </citation>
    <scope>NUCLEOTIDE SEQUENCE</scope>
    <source>
        <strain evidence="2">NBRC 101628</strain>
    </source>
</reference>
<evidence type="ECO:0000313" key="2">
    <source>
        <dbReference type="EMBL" id="GLP97578.1"/>
    </source>
</evidence>
<feature type="chain" id="PRO_5041394763" description="Lipoprotein" evidence="1">
    <location>
        <begin position="22"/>
        <end position="181"/>
    </location>
</feature>
<evidence type="ECO:0000256" key="1">
    <source>
        <dbReference type="SAM" id="SignalP"/>
    </source>
</evidence>
<organism evidence="2 3">
    <name type="scientific">Paraferrimonas sedimenticola</name>
    <dbReference type="NCBI Taxonomy" id="375674"/>
    <lineage>
        <taxon>Bacteria</taxon>
        <taxon>Pseudomonadati</taxon>
        <taxon>Pseudomonadota</taxon>
        <taxon>Gammaproteobacteria</taxon>
        <taxon>Alteromonadales</taxon>
        <taxon>Ferrimonadaceae</taxon>
        <taxon>Paraferrimonas</taxon>
    </lineage>
</organism>
<reference evidence="2" key="2">
    <citation type="submission" date="2023-01" db="EMBL/GenBank/DDBJ databases">
        <title>Draft genome sequence of Paraferrimonas sedimenticola strain NBRC 101628.</title>
        <authorList>
            <person name="Sun Q."/>
            <person name="Mori K."/>
        </authorList>
    </citation>
    <scope>NUCLEOTIDE SEQUENCE</scope>
    <source>
        <strain evidence="2">NBRC 101628</strain>
    </source>
</reference>